<comment type="caution">
    <text evidence="1">The sequence shown here is derived from an EMBL/GenBank/DDBJ whole genome shotgun (WGS) entry which is preliminary data.</text>
</comment>
<reference evidence="2" key="1">
    <citation type="submission" date="2015-11" db="EMBL/GenBank/DDBJ databases">
        <authorList>
            <person name="Tobias N.J."/>
            <person name="Mishra B."/>
            <person name="Gupta D.K."/>
            <person name="Thines M."/>
            <person name="Stinear T.P."/>
            <person name="Bode H.B."/>
        </authorList>
    </citation>
    <scope>NUCLEOTIDE SEQUENCE [LARGE SCALE GENOMIC DNA]</scope>
    <source>
        <strain evidence="2">PB45.5</strain>
    </source>
</reference>
<gene>
    <name evidence="1" type="ORF">Phpb_00482</name>
</gene>
<proteinExistence type="predicted"/>
<evidence type="ECO:0000313" key="1">
    <source>
        <dbReference type="EMBL" id="OCA56431.1"/>
    </source>
</evidence>
<accession>A0A1B8YMV0</accession>
<sequence length="158" mass="18101">MNLRVRLKDKCPVYEESQRAYSCNKTLFYAPIGANVAEAYSTSLRVTMTEILDRHPSPGRDRSDDLYFGVLSYPSAVFLRNLNPGWRSGRVVLQNEGNSKKSLDLHRGICIGKTTDLGDYFVKTDKQERYQGNFVDNHPKNLGDEPQYRFLTAWVFAI</sequence>
<organism evidence="1 2">
    <name type="scientific">Photorhabdus namnaonensis</name>
    <dbReference type="NCBI Taxonomy" id="1851568"/>
    <lineage>
        <taxon>Bacteria</taxon>
        <taxon>Pseudomonadati</taxon>
        <taxon>Pseudomonadota</taxon>
        <taxon>Gammaproteobacteria</taxon>
        <taxon>Enterobacterales</taxon>
        <taxon>Morganellaceae</taxon>
        <taxon>Photorhabdus</taxon>
    </lineage>
</organism>
<protein>
    <submittedName>
        <fullName evidence="1">Uncharacterized protein</fullName>
    </submittedName>
</protein>
<evidence type="ECO:0000313" key="2">
    <source>
        <dbReference type="Proteomes" id="UP000092665"/>
    </source>
</evidence>
<dbReference type="EMBL" id="LOIC01000016">
    <property type="protein sequence ID" value="OCA56431.1"/>
    <property type="molecule type" value="Genomic_DNA"/>
</dbReference>
<dbReference type="AlphaFoldDB" id="A0A1B8YMV0"/>
<name>A0A1B8YMV0_9GAMM</name>
<dbReference type="Proteomes" id="UP000092665">
    <property type="component" value="Unassembled WGS sequence"/>
</dbReference>
<keyword evidence="2" id="KW-1185">Reference proteome</keyword>